<dbReference type="AlphaFoldDB" id="A0A8J2WG06"/>
<evidence type="ECO:0000313" key="4">
    <source>
        <dbReference type="Proteomes" id="UP000789390"/>
    </source>
</evidence>
<feature type="compositionally biased region" description="Basic and acidic residues" evidence="1">
    <location>
        <begin position="1"/>
        <end position="28"/>
    </location>
</feature>
<dbReference type="GO" id="GO:0006302">
    <property type="term" value="P:double-strand break repair"/>
    <property type="evidence" value="ECO:0007669"/>
    <property type="project" value="InterPro"/>
</dbReference>
<gene>
    <name evidence="3" type="ORF">DGAL_LOCUS5559</name>
</gene>
<feature type="compositionally biased region" description="Basic residues" evidence="1">
    <location>
        <begin position="159"/>
        <end position="168"/>
    </location>
</feature>
<accession>A0A8J2WG06</accession>
<dbReference type="EMBL" id="CAKKLH010000101">
    <property type="protein sequence ID" value="CAH0103026.1"/>
    <property type="molecule type" value="Genomic_DNA"/>
</dbReference>
<dbReference type="GO" id="GO:0035861">
    <property type="term" value="C:site of double-strand break"/>
    <property type="evidence" value="ECO:0007669"/>
    <property type="project" value="TreeGrafter"/>
</dbReference>
<evidence type="ECO:0000259" key="2">
    <source>
        <dbReference type="Pfam" id="PF10283"/>
    </source>
</evidence>
<dbReference type="GO" id="GO:0003906">
    <property type="term" value="F:DNA-(apurinic or apyrimidinic site) endonuclease activity"/>
    <property type="evidence" value="ECO:0007669"/>
    <property type="project" value="InterPro"/>
</dbReference>
<keyword evidence="4" id="KW-1185">Reference proteome</keyword>
<dbReference type="PANTHER" id="PTHR21315:SF2">
    <property type="entry name" value="APRATAXIN AND PNK-LIKE FACTOR"/>
    <property type="match status" value="1"/>
</dbReference>
<feature type="domain" description="PBZ-type" evidence="2">
    <location>
        <begin position="75"/>
        <end position="100"/>
    </location>
</feature>
<feature type="compositionally biased region" description="Low complexity" evidence="1">
    <location>
        <begin position="60"/>
        <end position="70"/>
    </location>
</feature>
<feature type="compositionally biased region" description="Basic and acidic residues" evidence="1">
    <location>
        <begin position="218"/>
        <end position="228"/>
    </location>
</feature>
<dbReference type="PANTHER" id="PTHR21315">
    <property type="entry name" value="APRATAXIN AND PNK-LIKE FACTOR-RELATED"/>
    <property type="match status" value="1"/>
</dbReference>
<feature type="compositionally biased region" description="Basic and acidic residues" evidence="1">
    <location>
        <begin position="169"/>
        <end position="180"/>
    </location>
</feature>
<feature type="compositionally biased region" description="Acidic residues" evidence="1">
    <location>
        <begin position="101"/>
        <end position="116"/>
    </location>
</feature>
<dbReference type="OrthoDB" id="10256774at2759"/>
<dbReference type="InterPro" id="IPR039253">
    <property type="entry name" value="APLF"/>
</dbReference>
<dbReference type="GO" id="GO:0008408">
    <property type="term" value="F:3'-5' exonuclease activity"/>
    <property type="evidence" value="ECO:0007669"/>
    <property type="project" value="InterPro"/>
</dbReference>
<feature type="compositionally biased region" description="Basic and acidic residues" evidence="1">
    <location>
        <begin position="90"/>
        <end position="100"/>
    </location>
</feature>
<dbReference type="InterPro" id="IPR019406">
    <property type="entry name" value="APLF_PBZ"/>
</dbReference>
<proteinExistence type="predicted"/>
<sequence length="253" mass="29485">MEVKKEIDDSKEVENEHTNLEDDRERKLPAWMLTSDETPIQNEESAKSPPPDEDKEETIETAAATSADETLGNKRIACKYGNGCYRRNPAHKEEFSHPGDDDYTVLQEEEELNLQDDDNKPECQYGTSCYRQNPQHKRDFKHTQPPRVDTPEDSPQQKNTRRTAKRPRRSSDYESDGDKDYDLEDSFIDDTEDEENAEEEEDEDYVPDISIDDQVDPELLKEDQWKASPDDAPEVLELLKEARDYLRNKKLQK</sequence>
<feature type="region of interest" description="Disordered" evidence="1">
    <location>
        <begin position="1"/>
        <end position="228"/>
    </location>
</feature>
<feature type="compositionally biased region" description="Acidic residues" evidence="1">
    <location>
        <begin position="181"/>
        <end position="216"/>
    </location>
</feature>
<feature type="domain" description="PBZ-type" evidence="2">
    <location>
        <begin position="120"/>
        <end position="144"/>
    </location>
</feature>
<reference evidence="3" key="1">
    <citation type="submission" date="2021-11" db="EMBL/GenBank/DDBJ databases">
        <authorList>
            <person name="Schell T."/>
        </authorList>
    </citation>
    <scope>NUCLEOTIDE SEQUENCE</scope>
    <source>
        <strain evidence="3">M5</strain>
    </source>
</reference>
<dbReference type="GO" id="GO:0005634">
    <property type="term" value="C:nucleus"/>
    <property type="evidence" value="ECO:0007669"/>
    <property type="project" value="TreeGrafter"/>
</dbReference>
<organism evidence="3 4">
    <name type="scientific">Daphnia galeata</name>
    <dbReference type="NCBI Taxonomy" id="27404"/>
    <lineage>
        <taxon>Eukaryota</taxon>
        <taxon>Metazoa</taxon>
        <taxon>Ecdysozoa</taxon>
        <taxon>Arthropoda</taxon>
        <taxon>Crustacea</taxon>
        <taxon>Branchiopoda</taxon>
        <taxon>Diplostraca</taxon>
        <taxon>Cladocera</taxon>
        <taxon>Anomopoda</taxon>
        <taxon>Daphniidae</taxon>
        <taxon>Daphnia</taxon>
    </lineage>
</organism>
<dbReference type="Proteomes" id="UP000789390">
    <property type="component" value="Unassembled WGS sequence"/>
</dbReference>
<protein>
    <recommendedName>
        <fullName evidence="2">PBZ-type domain-containing protein</fullName>
    </recommendedName>
</protein>
<name>A0A8J2WG06_9CRUS</name>
<dbReference type="Pfam" id="PF10283">
    <property type="entry name" value="zf-CCHH"/>
    <property type="match status" value="2"/>
</dbReference>
<evidence type="ECO:0000313" key="3">
    <source>
        <dbReference type="EMBL" id="CAH0103026.1"/>
    </source>
</evidence>
<comment type="caution">
    <text evidence="3">The sequence shown here is derived from an EMBL/GenBank/DDBJ whole genome shotgun (WGS) entry which is preliminary data.</text>
</comment>
<evidence type="ECO:0000256" key="1">
    <source>
        <dbReference type="SAM" id="MobiDB-lite"/>
    </source>
</evidence>